<feature type="repeat" description="ANK" evidence="1">
    <location>
        <begin position="886"/>
        <end position="918"/>
    </location>
</feature>
<dbReference type="SUPFAM" id="SSF48403">
    <property type="entry name" value="Ankyrin repeat"/>
    <property type="match status" value="3"/>
</dbReference>
<dbReference type="PANTHER" id="PTHR24120:SF4">
    <property type="entry name" value="GH07239P"/>
    <property type="match status" value="1"/>
</dbReference>
<dbReference type="InterPro" id="IPR000719">
    <property type="entry name" value="Prot_kinase_dom"/>
</dbReference>
<dbReference type="AlphaFoldDB" id="A0A4Z1TBX6"/>
<dbReference type="VEuPathDB" id="GiardiaDB:GMRT_13619"/>
<dbReference type="GO" id="GO:0005524">
    <property type="term" value="F:ATP binding"/>
    <property type="evidence" value="ECO:0007669"/>
    <property type="project" value="InterPro"/>
</dbReference>
<dbReference type="Gene3D" id="1.25.40.20">
    <property type="entry name" value="Ankyrin repeat-containing domain"/>
    <property type="match status" value="5"/>
</dbReference>
<dbReference type="PANTHER" id="PTHR24120">
    <property type="entry name" value="GH07239P"/>
    <property type="match status" value="1"/>
</dbReference>
<feature type="domain" description="Protein kinase" evidence="3">
    <location>
        <begin position="8"/>
        <end position="273"/>
    </location>
</feature>
<dbReference type="Proteomes" id="UP000315496">
    <property type="component" value="Chromosome 1"/>
</dbReference>
<dbReference type="SMART" id="SM00220">
    <property type="entry name" value="S_TKc"/>
    <property type="match status" value="1"/>
</dbReference>
<dbReference type="InterPro" id="IPR008271">
    <property type="entry name" value="Ser/Thr_kinase_AS"/>
</dbReference>
<feature type="repeat" description="ANK" evidence="1">
    <location>
        <begin position="699"/>
        <end position="731"/>
    </location>
</feature>
<dbReference type="SUPFAM" id="SSF56112">
    <property type="entry name" value="Protein kinase-like (PK-like)"/>
    <property type="match status" value="1"/>
</dbReference>
<gene>
    <name evidence="4" type="ORF">GMRT_13619</name>
</gene>
<feature type="repeat" description="ANK" evidence="1">
    <location>
        <begin position="953"/>
        <end position="985"/>
    </location>
</feature>
<comment type="caution">
    <text evidence="4">The sequence shown here is derived from an EMBL/GenBank/DDBJ whole genome shotgun (WGS) entry which is preliminary data.</text>
</comment>
<reference evidence="4 5" key="1">
    <citation type="submission" date="2019-05" db="EMBL/GenBank/DDBJ databases">
        <title>The compact genome of Giardia muris reveals important steps in the evolution of intestinal protozoan parasites.</title>
        <authorList>
            <person name="Xu F."/>
            <person name="Jimenez-Gonzalez A."/>
            <person name="Einarsson E."/>
            <person name="Astvaldsson A."/>
            <person name="Peirasmaki D."/>
            <person name="Eckmann L."/>
            <person name="Andersson J.O."/>
            <person name="Svard S.G."/>
            <person name="Jerlstrom-Hultqvist J."/>
        </authorList>
    </citation>
    <scope>NUCLEOTIDE SEQUENCE [LARGE SCALE GENOMIC DNA]</scope>
    <source>
        <strain evidence="4 5">Roberts-Thomson</strain>
    </source>
</reference>
<dbReference type="InterPro" id="IPR011009">
    <property type="entry name" value="Kinase-like_dom_sf"/>
</dbReference>
<dbReference type="Pfam" id="PF00069">
    <property type="entry name" value="Pkinase"/>
    <property type="match status" value="1"/>
</dbReference>
<feature type="compositionally biased region" description="Polar residues" evidence="2">
    <location>
        <begin position="620"/>
        <end position="629"/>
    </location>
</feature>
<sequence>MRSFENAYEKLLMIECGGFGKVYKCKDLATGVIYAVKEVDYAGVPQQAVSRVKGEVNLMLRLAHPNILKPIEFFDDEEAETLYIVMDFYERGDLSKLIRKYRKEKKLIPESMVWCFLSQSLDALKYLHSGVKGESKLGIILHRDIKPQNILIGEGDRIKVMDFGISRESATFMIANTTMGTPSYLAPEVLQDKPFSTKSDIWALGLTILELCMRQRTFVGEPAMVIKQHQDFPEKITLPEGYSDDLATIVSFMLRKNQMLRLSATELLEHPILRVHTQAPISVSCLTTGYTDLMQCAIKGNMQGCIDCIGQAKQVDPEGKTALMLAAEYGHCHIITSLYAHERGIKMHDGTTALRLALKNGNWDAARLLKDEEGPFRPAEAAKAWDSGLEVRYGAGVTDLMRACAANDIVSAWHLKTKEAGSQTSKGYSALMICAEHNCFEIGRMLTGIESLLRNGDGLGAIHLATLKGSLDILPFLVKHEGGMLTAQKETSLHLCARNNLTDAAQILIVKEAGYKTKEGKLAFDIAMENGFKFLARILATKEGKGDLLNTTDLKVPGSSSFLLDDEGGAPYSSAVGVVTRKFSDACAQKPTSSLARSSLNNTLLGQPNRPARTSPLAATPTSGLSQNGLGDDGSHLTPRTFQNSPDLPSCTVGAPSPGVVVTTARTAVKSTPLIDAVHARSVDGVEQNLRYARQTDGHGMTALMYAAQYGDLELVKLLMDKEAGVLNGTKNALAYALLNKHEKVAALLTTVESAKRVPMPSGLHFTALMSAAQEGNVAKACSLLYQAGCPNTDGTTALMLAAQYGHTDVVQILAPLERGMMRYDGSIAYKLARAGNHIECYKILHPLEKVARDKYGDTQLMVSASANDVKGVADHLHMARFTNIKGKTALMIAAEAGYIEIVRLLAVKEARMQMVAEGWQSGATALILAARAGRVDVVQVLTELEGNMTDSKGWFAMAVAAQKGHTDVVKILLEKERNMRFRDGATAMPIAAQYGQTEIVRMMIPFYNRMQRSDGETALIRAATYGKAECVKLLAPIEYGLTKTDGRTALMIAAARGYQDCVEILTPYEQDLVPPSH</sequence>
<dbReference type="GO" id="GO:0004672">
    <property type="term" value="F:protein kinase activity"/>
    <property type="evidence" value="ECO:0007669"/>
    <property type="project" value="InterPro"/>
</dbReference>
<evidence type="ECO:0000313" key="4">
    <source>
        <dbReference type="EMBL" id="TNJ30039.1"/>
    </source>
</evidence>
<dbReference type="Pfam" id="PF12796">
    <property type="entry name" value="Ank_2"/>
    <property type="match status" value="6"/>
</dbReference>
<dbReference type="SMART" id="SM00248">
    <property type="entry name" value="ANK"/>
    <property type="match status" value="15"/>
</dbReference>
<keyword evidence="1" id="KW-0040">ANK repeat</keyword>
<evidence type="ECO:0000256" key="2">
    <source>
        <dbReference type="SAM" id="MobiDB-lite"/>
    </source>
</evidence>
<protein>
    <submittedName>
        <fullName evidence="4">Kinase, NEK</fullName>
    </submittedName>
</protein>
<evidence type="ECO:0000256" key="1">
    <source>
        <dbReference type="PROSITE-ProRule" id="PRU00023"/>
    </source>
</evidence>
<dbReference type="PROSITE" id="PS50297">
    <property type="entry name" value="ANK_REP_REGION"/>
    <property type="match status" value="3"/>
</dbReference>
<dbReference type="Gene3D" id="1.10.510.10">
    <property type="entry name" value="Transferase(Phosphotransferase) domain 1"/>
    <property type="match status" value="1"/>
</dbReference>
<keyword evidence="4" id="KW-0808">Transferase</keyword>
<proteinExistence type="predicted"/>
<dbReference type="PROSITE" id="PS50011">
    <property type="entry name" value="PROTEIN_KINASE_DOM"/>
    <property type="match status" value="1"/>
</dbReference>
<dbReference type="EMBL" id="VDLU01000001">
    <property type="protein sequence ID" value="TNJ30039.1"/>
    <property type="molecule type" value="Genomic_DNA"/>
</dbReference>
<dbReference type="InterPro" id="IPR002110">
    <property type="entry name" value="Ankyrin_rpt"/>
</dbReference>
<evidence type="ECO:0000313" key="5">
    <source>
        <dbReference type="Proteomes" id="UP000315496"/>
    </source>
</evidence>
<evidence type="ECO:0000259" key="3">
    <source>
        <dbReference type="PROSITE" id="PS50011"/>
    </source>
</evidence>
<dbReference type="PROSITE" id="PS00108">
    <property type="entry name" value="PROTEIN_KINASE_ST"/>
    <property type="match status" value="1"/>
</dbReference>
<organism evidence="4 5">
    <name type="scientific">Giardia muris</name>
    <dbReference type="NCBI Taxonomy" id="5742"/>
    <lineage>
        <taxon>Eukaryota</taxon>
        <taxon>Metamonada</taxon>
        <taxon>Diplomonadida</taxon>
        <taxon>Hexamitidae</taxon>
        <taxon>Giardiinae</taxon>
        <taxon>Giardia</taxon>
    </lineage>
</organism>
<feature type="repeat" description="ANK" evidence="1">
    <location>
        <begin position="794"/>
        <end position="814"/>
    </location>
</feature>
<dbReference type="PROSITE" id="PS50088">
    <property type="entry name" value="ANK_REPEAT"/>
    <property type="match status" value="4"/>
</dbReference>
<keyword evidence="5" id="KW-1185">Reference proteome</keyword>
<dbReference type="OrthoDB" id="8693905at2759"/>
<feature type="compositionally biased region" description="Polar residues" evidence="2">
    <location>
        <begin position="638"/>
        <end position="647"/>
    </location>
</feature>
<keyword evidence="4" id="KW-0418">Kinase</keyword>
<dbReference type="InterPro" id="IPR036770">
    <property type="entry name" value="Ankyrin_rpt-contain_sf"/>
</dbReference>
<feature type="region of interest" description="Disordered" evidence="2">
    <location>
        <begin position="598"/>
        <end position="653"/>
    </location>
</feature>
<accession>A0A4Z1TBX6</accession>
<name>A0A4Z1TBX6_GIAMU</name>